<dbReference type="PANTHER" id="PTHR11680:SF35">
    <property type="entry name" value="SERINE HYDROXYMETHYLTRANSFERASE 1"/>
    <property type="match status" value="1"/>
</dbReference>
<reference evidence="6 7" key="1">
    <citation type="submission" date="2021-07" db="EMBL/GenBank/DDBJ databases">
        <title>complete genome sequencing of Tessaracoccus sp.J1M15.</title>
        <authorList>
            <person name="Bae J.-W."/>
            <person name="Kim D.-y."/>
        </authorList>
    </citation>
    <scope>NUCLEOTIDE SEQUENCE [LARGE SCALE GENOMIC DNA]</scope>
    <source>
        <strain evidence="6 7">J1M15</strain>
    </source>
</reference>
<comment type="caution">
    <text evidence="4">Lacks conserved residue(s) required for the propagation of feature annotation.</text>
</comment>
<keyword evidence="4" id="KW-0028">Amino-acid biosynthesis</keyword>
<dbReference type="InterPro" id="IPR039429">
    <property type="entry name" value="SHMT-like_dom"/>
</dbReference>
<dbReference type="PIRSF" id="PIRSF000412">
    <property type="entry name" value="SHMT"/>
    <property type="match status" value="1"/>
</dbReference>
<comment type="pathway">
    <text evidence="4">One-carbon metabolism; tetrahydrofolate interconversion.</text>
</comment>
<keyword evidence="4 6" id="KW-0808">Transferase</keyword>
<comment type="subcellular location">
    <subcellularLocation>
        <location evidence="4">Cytoplasm</location>
    </subcellularLocation>
</comment>
<keyword evidence="4" id="KW-0963">Cytoplasm</keyword>
<dbReference type="InterPro" id="IPR049943">
    <property type="entry name" value="Ser_HO-MeTrfase-like"/>
</dbReference>
<comment type="catalytic activity">
    <reaction evidence="4">
        <text>(6R)-5,10-methylene-5,6,7,8-tetrahydrofolate + glycine + H2O = (6S)-5,6,7,8-tetrahydrofolate + L-serine</text>
        <dbReference type="Rhea" id="RHEA:15481"/>
        <dbReference type="ChEBI" id="CHEBI:15377"/>
        <dbReference type="ChEBI" id="CHEBI:15636"/>
        <dbReference type="ChEBI" id="CHEBI:33384"/>
        <dbReference type="ChEBI" id="CHEBI:57305"/>
        <dbReference type="ChEBI" id="CHEBI:57453"/>
        <dbReference type="EC" id="2.1.2.1"/>
    </reaction>
</comment>
<dbReference type="RefSeq" id="WP_219083164.1">
    <property type="nucleotide sequence ID" value="NZ_CP079216.1"/>
</dbReference>
<dbReference type="EC" id="2.1.2.1" evidence="4"/>
<feature type="binding site" evidence="4">
    <location>
        <position position="179"/>
    </location>
    <ligand>
        <name>(6S)-5,6,7,8-tetrahydrofolate</name>
        <dbReference type="ChEBI" id="CHEBI:57453"/>
    </ligand>
</feature>
<feature type="domain" description="Serine hydroxymethyltransferase-like" evidence="5">
    <location>
        <begin position="37"/>
        <end position="139"/>
    </location>
</feature>
<evidence type="ECO:0000259" key="5">
    <source>
        <dbReference type="Pfam" id="PF00464"/>
    </source>
</evidence>
<keyword evidence="4" id="KW-0554">One-carbon metabolism</keyword>
<protein>
    <recommendedName>
        <fullName evidence="4">Serine hydroxymethyltransferase</fullName>
        <shortName evidence="4">SHMT</shortName>
        <shortName evidence="4">Serine methylase</shortName>
        <ecNumber evidence="4">2.1.2.1</ecNumber>
    </recommendedName>
</protein>
<dbReference type="InterPro" id="IPR019798">
    <property type="entry name" value="Ser_HO-MeTrfase_PLP_BS"/>
</dbReference>
<dbReference type="NCBIfam" id="NF000586">
    <property type="entry name" value="PRK00011.1"/>
    <property type="match status" value="1"/>
</dbReference>
<feature type="modified residue" description="N6-(pyridoxal phosphate)lysine" evidence="4">
    <location>
        <position position="291"/>
    </location>
</feature>
<comment type="similarity">
    <text evidence="2 4">Belongs to the SHMT family.</text>
</comment>
<organism evidence="6 7">
    <name type="scientific">Tessaracoccus palaemonis</name>
    <dbReference type="NCBI Taxonomy" id="2829499"/>
    <lineage>
        <taxon>Bacteria</taxon>
        <taxon>Bacillati</taxon>
        <taxon>Actinomycetota</taxon>
        <taxon>Actinomycetes</taxon>
        <taxon>Propionibacteriales</taxon>
        <taxon>Propionibacteriaceae</taxon>
        <taxon>Tessaracoccus</taxon>
    </lineage>
</organism>
<keyword evidence="7" id="KW-1185">Reference proteome</keyword>
<dbReference type="Pfam" id="PF00464">
    <property type="entry name" value="SHMT"/>
    <property type="match status" value="2"/>
</dbReference>
<comment type="subunit">
    <text evidence="4">Homodimer.</text>
</comment>
<evidence type="ECO:0000313" key="7">
    <source>
        <dbReference type="Proteomes" id="UP000824504"/>
    </source>
</evidence>
<evidence type="ECO:0000256" key="3">
    <source>
        <dbReference type="ARBA" id="ARBA00022898"/>
    </source>
</evidence>
<accession>A0ABX8SLS1</accession>
<evidence type="ECO:0000256" key="4">
    <source>
        <dbReference type="HAMAP-Rule" id="MF_00051"/>
    </source>
</evidence>
<evidence type="ECO:0000313" key="6">
    <source>
        <dbReference type="EMBL" id="QXT63345.1"/>
    </source>
</evidence>
<dbReference type="Proteomes" id="UP000824504">
    <property type="component" value="Chromosome"/>
</dbReference>
<dbReference type="PROSITE" id="PS00096">
    <property type="entry name" value="SHMT"/>
    <property type="match status" value="1"/>
</dbReference>
<sequence>MRRDRVGVTRRLHSRSTVSDLQAISSAYQTLLGMIGEVEPRIAQATRQELTDQRGSLKLIASENYASLPVLATMGTWLSDKYAEGTVGHRFYAGCQNVDTVETVAAEHARELFGAEYAYVQPHSGIDANLTAYWAILANRVETPALSEFGVRGVADLSEQDWETLRHRFGDQRLLGMSLDAGGHLTHGFRPNVSGKMFHQRSYGTDPETQLLDYDALAAQAREFKPLIIVAGYSAYPRRVNFAKMREIADSVGAVLMVDMAHFAGLVAGKVLTGEEDPVPYAHVVTTTTHKSLRGPRGGMVLATEEFAPSVDRGCPLVLGGPLSHVMAAKAVALAEARTEAFRTYARNVADNAKALAEGLLTRGVNLVTGGTDNHIVLMDVGSFGITGRQAEAALLESGIVTNRNSVPNDPNGAWYTSGVRLGTPALTSRGFTTSDMDAVADLIAGVLRHTVPTTTAKGEPSKAKYDLTADARQTSLDGAAALVGAHPLYPGFEI</sequence>
<comment type="function">
    <text evidence="4">Catalyzes the reversible interconversion of serine and glycine with tetrahydrofolate (THF) serving as the one-carbon carrier. This reaction serves as the major source of one-carbon groups required for the biosynthesis of purines, thymidylate, methionine, and other important biomolecules. Also exhibits THF-independent aldolase activity toward beta-hydroxyamino acids, producing glycine and aldehydes, via a retro-aldol mechanism.</text>
</comment>
<proteinExistence type="inferred from homology"/>
<dbReference type="EMBL" id="CP079216">
    <property type="protein sequence ID" value="QXT63345.1"/>
    <property type="molecule type" value="Genomic_DNA"/>
</dbReference>
<dbReference type="GO" id="GO:0004372">
    <property type="term" value="F:glycine hydroxymethyltransferase activity"/>
    <property type="evidence" value="ECO:0007669"/>
    <property type="project" value="UniProtKB-EC"/>
</dbReference>
<evidence type="ECO:0000256" key="2">
    <source>
        <dbReference type="ARBA" id="ARBA00006376"/>
    </source>
</evidence>
<feature type="site" description="Plays an important role in substrate specificity" evidence="4">
    <location>
        <position position="290"/>
    </location>
</feature>
<gene>
    <name evidence="4" type="primary">glyA</name>
    <name evidence="6" type="ORF">KDB89_02345</name>
</gene>
<dbReference type="PANTHER" id="PTHR11680">
    <property type="entry name" value="SERINE HYDROXYMETHYLTRANSFERASE"/>
    <property type="match status" value="1"/>
</dbReference>
<comment type="pathway">
    <text evidence="4">Amino-acid biosynthesis; glycine biosynthesis; glycine from L-serine: step 1/1.</text>
</comment>
<feature type="binding site" evidence="4">
    <location>
        <position position="305"/>
    </location>
    <ligand>
        <name>(6S)-5,6,7,8-tetrahydrofolate</name>
        <dbReference type="ChEBI" id="CHEBI:57453"/>
    </ligand>
</feature>
<dbReference type="HAMAP" id="MF_00051">
    <property type="entry name" value="SHMT"/>
    <property type="match status" value="1"/>
</dbReference>
<keyword evidence="3 4" id="KW-0663">Pyridoxal phosphate</keyword>
<dbReference type="CDD" id="cd00378">
    <property type="entry name" value="SHMT"/>
    <property type="match status" value="1"/>
</dbReference>
<dbReference type="InterPro" id="IPR001085">
    <property type="entry name" value="Ser_HO-MeTrfase"/>
</dbReference>
<evidence type="ECO:0000256" key="1">
    <source>
        <dbReference type="ARBA" id="ARBA00001933"/>
    </source>
</evidence>
<feature type="binding site" evidence="4">
    <location>
        <begin position="183"/>
        <end position="185"/>
    </location>
    <ligand>
        <name>(6S)-5,6,7,8-tetrahydrofolate</name>
        <dbReference type="ChEBI" id="CHEBI:57453"/>
    </ligand>
</feature>
<feature type="domain" description="Serine hydroxymethyltransferase-like" evidence="5">
    <location>
        <begin position="172"/>
        <end position="444"/>
    </location>
</feature>
<name>A0ABX8SLS1_9ACTN</name>
<comment type="cofactor">
    <cofactor evidence="1 4">
        <name>pyridoxal 5'-phosphate</name>
        <dbReference type="ChEBI" id="CHEBI:597326"/>
    </cofactor>
</comment>
<dbReference type="NCBIfam" id="NF010094">
    <property type="entry name" value="PRK13580.1"/>
    <property type="match status" value="1"/>
</dbReference>